<dbReference type="SUPFAM" id="SSF47616">
    <property type="entry name" value="GST C-terminal domain-like"/>
    <property type="match status" value="1"/>
</dbReference>
<keyword evidence="4" id="KW-0808">Transferase</keyword>
<sequence>MYRLYNSPGTAGMAPHILLRELAVPHEMVFVDRDAGAHKTPEYLALNPLGRLPTLVDGDLVLFEAAAICLYLADRHPEARLAPPVGHPDRARLYQWLMFLTNTIQADLMIWFYPERVADDSHQSEARVRIEERLAAMFAPLDAALAGREWLVGEHFSIGDAFLFMLARWSRNLPRKARDMPNLGPYLARIASRPAVREMFAVEGLSAPYY</sequence>
<protein>
    <submittedName>
        <fullName evidence="4">Glutathione S-transferase</fullName>
    </submittedName>
</protein>
<organism evidence="4 5">
    <name type="scientific">Stella humosa</name>
    <dbReference type="NCBI Taxonomy" id="94"/>
    <lineage>
        <taxon>Bacteria</taxon>
        <taxon>Pseudomonadati</taxon>
        <taxon>Pseudomonadota</taxon>
        <taxon>Alphaproteobacteria</taxon>
        <taxon>Rhodospirillales</taxon>
        <taxon>Stellaceae</taxon>
        <taxon>Stella</taxon>
    </lineage>
</organism>
<name>A0A3N1KX77_9PROT</name>
<dbReference type="SFLD" id="SFLDG00358">
    <property type="entry name" value="Main_(cytGST)"/>
    <property type="match status" value="1"/>
</dbReference>
<dbReference type="GO" id="GO:0016740">
    <property type="term" value="F:transferase activity"/>
    <property type="evidence" value="ECO:0007669"/>
    <property type="project" value="UniProtKB-KW"/>
</dbReference>
<evidence type="ECO:0000259" key="2">
    <source>
        <dbReference type="PROSITE" id="PS50404"/>
    </source>
</evidence>
<keyword evidence="5" id="KW-1185">Reference proteome</keyword>
<evidence type="ECO:0000313" key="4">
    <source>
        <dbReference type="EMBL" id="ROP83827.1"/>
    </source>
</evidence>
<evidence type="ECO:0000259" key="3">
    <source>
        <dbReference type="PROSITE" id="PS50405"/>
    </source>
</evidence>
<dbReference type="SUPFAM" id="SSF52833">
    <property type="entry name" value="Thioredoxin-like"/>
    <property type="match status" value="1"/>
</dbReference>
<evidence type="ECO:0000313" key="5">
    <source>
        <dbReference type="Proteomes" id="UP000278222"/>
    </source>
</evidence>
<dbReference type="InterPro" id="IPR004045">
    <property type="entry name" value="Glutathione_S-Trfase_N"/>
</dbReference>
<dbReference type="Pfam" id="PF00043">
    <property type="entry name" value="GST_C"/>
    <property type="match status" value="1"/>
</dbReference>
<dbReference type="Proteomes" id="UP000278222">
    <property type="component" value="Unassembled WGS sequence"/>
</dbReference>
<dbReference type="Pfam" id="PF02798">
    <property type="entry name" value="GST_N"/>
    <property type="match status" value="1"/>
</dbReference>
<dbReference type="OrthoDB" id="7583243at2"/>
<dbReference type="Gene3D" id="1.20.1050.10">
    <property type="match status" value="1"/>
</dbReference>
<gene>
    <name evidence="4" type="ORF">EDC65_4476</name>
</gene>
<dbReference type="InterPro" id="IPR040079">
    <property type="entry name" value="Glutathione_S-Trfase"/>
</dbReference>
<dbReference type="CDD" id="cd03057">
    <property type="entry name" value="GST_N_Beta"/>
    <property type="match status" value="1"/>
</dbReference>
<feature type="domain" description="GST C-terminal" evidence="3">
    <location>
        <begin position="86"/>
        <end position="210"/>
    </location>
</feature>
<dbReference type="InterPro" id="IPR036282">
    <property type="entry name" value="Glutathione-S-Trfase_C_sf"/>
</dbReference>
<dbReference type="AlphaFoldDB" id="A0A3N1KX77"/>
<dbReference type="SFLD" id="SFLDG01150">
    <property type="entry name" value="Main.1:_Beta-like"/>
    <property type="match status" value="1"/>
</dbReference>
<reference evidence="4 5" key="1">
    <citation type="submission" date="2018-11" db="EMBL/GenBank/DDBJ databases">
        <title>Genomic Encyclopedia of Type Strains, Phase IV (KMG-IV): sequencing the most valuable type-strain genomes for metagenomic binning, comparative biology and taxonomic classification.</title>
        <authorList>
            <person name="Goeker M."/>
        </authorList>
    </citation>
    <scope>NUCLEOTIDE SEQUENCE [LARGE SCALE GENOMIC DNA]</scope>
    <source>
        <strain evidence="4 5">DSM 5900</strain>
    </source>
</reference>
<evidence type="ECO:0000256" key="1">
    <source>
        <dbReference type="RuleBase" id="RU003494"/>
    </source>
</evidence>
<feature type="domain" description="GST N-terminal" evidence="2">
    <location>
        <begin position="1"/>
        <end position="80"/>
    </location>
</feature>
<comment type="caution">
    <text evidence="4">The sequence shown here is derived from an EMBL/GenBank/DDBJ whole genome shotgun (WGS) entry which is preliminary data.</text>
</comment>
<dbReference type="InterPro" id="IPR036249">
    <property type="entry name" value="Thioredoxin-like_sf"/>
</dbReference>
<dbReference type="EMBL" id="RJKX01000016">
    <property type="protein sequence ID" value="ROP83827.1"/>
    <property type="molecule type" value="Genomic_DNA"/>
</dbReference>
<dbReference type="PROSITE" id="PS50404">
    <property type="entry name" value="GST_NTER"/>
    <property type="match status" value="1"/>
</dbReference>
<dbReference type="Gene3D" id="3.40.30.10">
    <property type="entry name" value="Glutaredoxin"/>
    <property type="match status" value="1"/>
</dbReference>
<dbReference type="PROSITE" id="PS50405">
    <property type="entry name" value="GST_CTER"/>
    <property type="match status" value="1"/>
</dbReference>
<accession>A0A3N1KX77</accession>
<dbReference type="RefSeq" id="WP_123693691.1">
    <property type="nucleotide sequence ID" value="NZ_AP019700.1"/>
</dbReference>
<dbReference type="InterPro" id="IPR004046">
    <property type="entry name" value="GST_C"/>
</dbReference>
<comment type="similarity">
    <text evidence="1">Belongs to the GST superfamily.</text>
</comment>
<dbReference type="PANTHER" id="PTHR44051:SF8">
    <property type="entry name" value="GLUTATHIONE S-TRANSFERASE GSTA"/>
    <property type="match status" value="1"/>
</dbReference>
<dbReference type="PANTHER" id="PTHR44051">
    <property type="entry name" value="GLUTATHIONE S-TRANSFERASE-RELATED"/>
    <property type="match status" value="1"/>
</dbReference>
<proteinExistence type="inferred from homology"/>
<dbReference type="CDD" id="cd03188">
    <property type="entry name" value="GST_C_Beta"/>
    <property type="match status" value="1"/>
</dbReference>
<dbReference type="InterPro" id="IPR010987">
    <property type="entry name" value="Glutathione-S-Trfase_C-like"/>
</dbReference>
<dbReference type="SFLD" id="SFLDS00019">
    <property type="entry name" value="Glutathione_Transferase_(cytos"/>
    <property type="match status" value="1"/>
</dbReference>